<keyword evidence="3" id="KW-1185">Reference proteome</keyword>
<dbReference type="Pfam" id="PF09407">
    <property type="entry name" value="AbiEi_1"/>
    <property type="match status" value="1"/>
</dbReference>
<evidence type="ECO:0000259" key="1">
    <source>
        <dbReference type="Pfam" id="PF09407"/>
    </source>
</evidence>
<reference evidence="2 3" key="1">
    <citation type="journal article" date="2006" name="Proc. Natl. Acad. Sci. U.S.A.">
        <title>Genomic analysis of the uncultivated marine crenarchaeote Cenarchaeum symbiosum.</title>
        <authorList>
            <person name="Hallam S.J."/>
            <person name="Konstantinidis K.T."/>
            <person name="Putnam N."/>
            <person name="Schleper C."/>
            <person name="Watanabe Y."/>
            <person name="Sugahara J."/>
            <person name="Preston C."/>
            <person name="de la Torre J."/>
            <person name="Richardson P.M."/>
            <person name="DeLong E.F."/>
        </authorList>
    </citation>
    <scope>NUCLEOTIDE SEQUENCE [LARGE SCALE GENOMIC DNA]</scope>
    <source>
        <strain evidence="3">A</strain>
    </source>
</reference>
<dbReference type="HOGENOM" id="CLU_082323_0_0_2"/>
<proteinExistence type="predicted"/>
<evidence type="ECO:0000313" key="2">
    <source>
        <dbReference type="EMBL" id="ABK77675.1"/>
    </source>
</evidence>
<dbReference type="KEGG" id="csy:CENSYa_1044"/>
<accession>A0RWF8</accession>
<protein>
    <submittedName>
        <fullName evidence="2">Transcriptional regulator</fullName>
    </submittedName>
</protein>
<name>A0RWF8_CENSY</name>
<sequence length="294" mass="34720">MRYSDEQRARMVVPAISRKHSKYEMERTSQIRLPERLITTLAEKDIEVFRFEDAKRILQADSPTTSRVLGGLTRRRRVERIERGKYMFVPEQAGPDQHWTVDSWIVVPRLMEECYVGFITAMNYWNMTDQIPYTVFVASTKAKRRFDFGYMRYQFVKLSERKFFGGVERKCGKETFMISSREKTIVDGLMHPEYSGGMSEVSKAMGEECDNIDWQAVLGMADRVKMNVVLKRLGYLLSILEMEEDICKKIKKMIKKYPYQRFDKLGAYITSTHSKEYGLLLNYAKEDLLRWMEF</sequence>
<dbReference type="Proteomes" id="UP000000758">
    <property type="component" value="Chromosome"/>
</dbReference>
<dbReference type="AlphaFoldDB" id="A0RWF8"/>
<dbReference type="EMBL" id="DP000238">
    <property type="protein sequence ID" value="ABK77675.1"/>
    <property type="molecule type" value="Genomic_DNA"/>
</dbReference>
<dbReference type="STRING" id="414004.CENSYa_1044"/>
<evidence type="ECO:0000313" key="3">
    <source>
        <dbReference type="Proteomes" id="UP000000758"/>
    </source>
</evidence>
<feature type="domain" description="AbiEi antitoxin C-terminal" evidence="1">
    <location>
        <begin position="108"/>
        <end position="238"/>
    </location>
</feature>
<organism evidence="2 3">
    <name type="scientific">Cenarchaeum symbiosum (strain A)</name>
    <dbReference type="NCBI Taxonomy" id="414004"/>
    <lineage>
        <taxon>Archaea</taxon>
        <taxon>Nitrososphaerota</taxon>
        <taxon>Candidatus Cenarchaeales</taxon>
        <taxon>Candidatus Cenarchaeaceae</taxon>
        <taxon>Candidatus Cenarchaeum</taxon>
    </lineage>
</organism>
<gene>
    <name evidence="2" type="ordered locus">CENSYa_1044</name>
</gene>
<dbReference type="InterPro" id="IPR018547">
    <property type="entry name" value="AbiEi_C"/>
</dbReference>
<dbReference type="EnsemblBacteria" id="ABK77675">
    <property type="protein sequence ID" value="ABK77675"/>
    <property type="gene ID" value="CENSYa_1044"/>
</dbReference>